<name>Q5P976_AROAE</name>
<dbReference type="InterPro" id="IPR004107">
    <property type="entry name" value="Integrase_SAM-like_N"/>
</dbReference>
<keyword evidence="2" id="KW-0229">DNA integration</keyword>
<feature type="domain" description="Core-binding (CB)" evidence="7">
    <location>
        <begin position="15"/>
        <end position="98"/>
    </location>
</feature>
<dbReference type="Gene3D" id="1.10.150.130">
    <property type="match status" value="1"/>
</dbReference>
<sequence length="335" mass="38231">MTETIERNATLATAVQQPRLMDRVRASLRVAHYALSTERTYCHWIKRFIFFHNKRHPIEMGAPEVEAFLSHLATAENVSANTQNQAMHAVLYLYKHVLGIDLPWLDGITRARESKRLPVVMTQRETQALLRHVHGTSGTIIKLLYGTGMRLLEGLRLRVKDIDLERREIIIREGKGNKDRVTMLPASLVDELRDHLQARRVIHDRDLSTGHADVELPHAIERKYPQAGRQWAWQYVFAAKSYSTDPRTGIYRRHHVGEWVIQRGVRAAARAAGIPKLVHPHTLRHSFASHLLENGSDIRTVQELLGHADVKTTMIYTHVLNRGGKGVTSPLDRLA</sequence>
<dbReference type="InterPro" id="IPR050090">
    <property type="entry name" value="Tyrosine_recombinase_XerCD"/>
</dbReference>
<organism evidence="8 9">
    <name type="scientific">Aromatoleum aromaticum (strain DSM 19018 / LMG 30748 / EbN1)</name>
    <name type="common">Azoarcus sp. (strain EbN1)</name>
    <dbReference type="NCBI Taxonomy" id="76114"/>
    <lineage>
        <taxon>Bacteria</taxon>
        <taxon>Pseudomonadati</taxon>
        <taxon>Pseudomonadota</taxon>
        <taxon>Betaproteobacteria</taxon>
        <taxon>Rhodocyclales</taxon>
        <taxon>Rhodocyclaceae</taxon>
        <taxon>Aromatoleum</taxon>
    </lineage>
</organism>
<keyword evidence="9" id="KW-1185">Reference proteome</keyword>
<dbReference type="PANTHER" id="PTHR30349">
    <property type="entry name" value="PHAGE INTEGRASE-RELATED"/>
    <property type="match status" value="1"/>
</dbReference>
<evidence type="ECO:0000313" key="8">
    <source>
        <dbReference type="EMBL" id="CAI06133.1"/>
    </source>
</evidence>
<dbReference type="AlphaFoldDB" id="Q5P976"/>
<comment type="similarity">
    <text evidence="1">Belongs to the 'phage' integrase family.</text>
</comment>
<proteinExistence type="inferred from homology"/>
<dbReference type="GO" id="GO:0006310">
    <property type="term" value="P:DNA recombination"/>
    <property type="evidence" value="ECO:0007669"/>
    <property type="project" value="UniProtKB-KW"/>
</dbReference>
<dbReference type="GO" id="GO:0003677">
    <property type="term" value="F:DNA binding"/>
    <property type="evidence" value="ECO:0007669"/>
    <property type="project" value="UniProtKB-UniRule"/>
</dbReference>
<dbReference type="GO" id="GO:0015074">
    <property type="term" value="P:DNA integration"/>
    <property type="evidence" value="ECO:0007669"/>
    <property type="project" value="UniProtKB-KW"/>
</dbReference>
<feature type="domain" description="Tyr recombinase" evidence="6">
    <location>
        <begin position="116"/>
        <end position="329"/>
    </location>
</feature>
<gene>
    <name evidence="8" type="primary">int</name>
    <name evidence="8" type="ORF">ebA27</name>
</gene>
<keyword evidence="4" id="KW-0233">DNA recombination</keyword>
<evidence type="ECO:0000256" key="3">
    <source>
        <dbReference type="ARBA" id="ARBA00023125"/>
    </source>
</evidence>
<dbReference type="Proteomes" id="UP000006552">
    <property type="component" value="Chromosome"/>
</dbReference>
<dbReference type="InterPro" id="IPR013762">
    <property type="entry name" value="Integrase-like_cat_sf"/>
</dbReference>
<dbReference type="InterPro" id="IPR010998">
    <property type="entry name" value="Integrase_recombinase_N"/>
</dbReference>
<dbReference type="Pfam" id="PF13495">
    <property type="entry name" value="Phage_int_SAM_4"/>
    <property type="match status" value="1"/>
</dbReference>
<keyword evidence="3 5" id="KW-0238">DNA-binding</keyword>
<reference evidence="8 9" key="1">
    <citation type="journal article" date="2005" name="Arch. Microbiol.">
        <title>The genome sequence of an anaerobic aromatic-degrading denitrifying bacterium, strain EbN1.</title>
        <authorList>
            <person name="Rabus R."/>
            <person name="Kube M."/>
            <person name="Heider J."/>
            <person name="Beck A."/>
            <person name="Heitmann K."/>
            <person name="Widdel F."/>
            <person name="Reinhardt R."/>
        </authorList>
    </citation>
    <scope>NUCLEOTIDE SEQUENCE [LARGE SCALE GENOMIC DNA]</scope>
    <source>
        <strain evidence="8 9">EbN1</strain>
    </source>
</reference>
<evidence type="ECO:0000256" key="4">
    <source>
        <dbReference type="ARBA" id="ARBA00023172"/>
    </source>
</evidence>
<accession>Q5P976</accession>
<dbReference type="PROSITE" id="PS51898">
    <property type="entry name" value="TYR_RECOMBINASE"/>
    <property type="match status" value="1"/>
</dbReference>
<protein>
    <submittedName>
        <fullName evidence="8">Phage-related integrase</fullName>
    </submittedName>
</protein>
<evidence type="ECO:0000256" key="2">
    <source>
        <dbReference type="ARBA" id="ARBA00022908"/>
    </source>
</evidence>
<dbReference type="InterPro" id="IPR011010">
    <property type="entry name" value="DNA_brk_join_enz"/>
</dbReference>
<dbReference type="Gene3D" id="1.10.443.10">
    <property type="entry name" value="Intergrase catalytic core"/>
    <property type="match status" value="1"/>
</dbReference>
<evidence type="ECO:0000313" key="9">
    <source>
        <dbReference type="Proteomes" id="UP000006552"/>
    </source>
</evidence>
<dbReference type="eggNOG" id="COG4974">
    <property type="taxonomic scope" value="Bacteria"/>
</dbReference>
<dbReference type="STRING" id="76114.ebA27"/>
<dbReference type="KEGG" id="eba:ebA27"/>
<dbReference type="Pfam" id="PF00589">
    <property type="entry name" value="Phage_integrase"/>
    <property type="match status" value="1"/>
</dbReference>
<evidence type="ECO:0000259" key="6">
    <source>
        <dbReference type="PROSITE" id="PS51898"/>
    </source>
</evidence>
<dbReference type="RefSeq" id="WP_011235876.1">
    <property type="nucleotide sequence ID" value="NC_006513.1"/>
</dbReference>
<evidence type="ECO:0000259" key="7">
    <source>
        <dbReference type="PROSITE" id="PS51900"/>
    </source>
</evidence>
<dbReference type="InterPro" id="IPR011946">
    <property type="entry name" value="Integrase_integron-type"/>
</dbReference>
<dbReference type="NCBIfam" id="TIGR02249">
    <property type="entry name" value="integrase_gron"/>
    <property type="match status" value="1"/>
</dbReference>
<dbReference type="SUPFAM" id="SSF56349">
    <property type="entry name" value="DNA breaking-rejoining enzymes"/>
    <property type="match status" value="1"/>
</dbReference>
<evidence type="ECO:0000256" key="1">
    <source>
        <dbReference type="ARBA" id="ARBA00008857"/>
    </source>
</evidence>
<dbReference type="PANTHER" id="PTHR30349:SF64">
    <property type="entry name" value="PROPHAGE INTEGRASE INTD-RELATED"/>
    <property type="match status" value="1"/>
</dbReference>
<dbReference type="EMBL" id="CR555306">
    <property type="protein sequence ID" value="CAI06133.1"/>
    <property type="molecule type" value="Genomic_DNA"/>
</dbReference>
<dbReference type="InterPro" id="IPR002104">
    <property type="entry name" value="Integrase_catalytic"/>
</dbReference>
<evidence type="ECO:0000256" key="5">
    <source>
        <dbReference type="PROSITE-ProRule" id="PRU01248"/>
    </source>
</evidence>
<dbReference type="HOGENOM" id="CLU_027562_37_0_4"/>
<dbReference type="InterPro" id="IPR044068">
    <property type="entry name" value="CB"/>
</dbReference>
<dbReference type="PROSITE" id="PS51900">
    <property type="entry name" value="CB"/>
    <property type="match status" value="1"/>
</dbReference>